<dbReference type="GO" id="GO:0008360">
    <property type="term" value="P:regulation of cell shape"/>
    <property type="evidence" value="ECO:0007669"/>
    <property type="project" value="UniProtKB-KW"/>
</dbReference>
<evidence type="ECO:0000256" key="2">
    <source>
        <dbReference type="ARBA" id="ARBA00013855"/>
    </source>
</evidence>
<evidence type="ECO:0000256" key="3">
    <source>
        <dbReference type="ARBA" id="ARBA00022960"/>
    </source>
</evidence>
<proteinExistence type="inferred from homology"/>
<sequence length="278" mass="31149">MALLANRIKRSSKMVEFARFILVTLRRVFVLFFVIASLYLFLAAPKRFSSISLEVVGHVIFGGLLIHENIFKQINLITQNFIYLRDLARENIELQLEVARLRKLQSNIYLIQSENKELKKLLSVAEEEQYNYVSAKLLSVSLNPFSKTALVSAGVRHGVEVDQIVTNSEGLVGRVIQVSNNYSKIILVNDVNSRIPITTVSSKEKGIMSGYGNGSKILYLPKTHLVQKGEKVITSGYGNIYPYGITVGYVKKANAEKVLVKPVVDLSKTEFVSILLPQ</sequence>
<reference evidence="9" key="1">
    <citation type="submission" date="2024-01" db="EMBL/GenBank/DDBJ databases">
        <title>Sequencing the genomes of a sandfly, Sergentomyia squamirostris, and its two endosymbionts.</title>
        <authorList>
            <person name="Itokawa K."/>
            <person name="Sanjoba C."/>
        </authorList>
    </citation>
    <scope>NUCLEOTIDE SEQUENCE</scope>
    <source>
        <strain evidence="9">RiSSQ</strain>
    </source>
</reference>
<evidence type="ECO:0000256" key="7">
    <source>
        <dbReference type="SAM" id="Phobius"/>
    </source>
</evidence>
<dbReference type="PANTHER" id="PTHR34138:SF1">
    <property type="entry name" value="CELL SHAPE-DETERMINING PROTEIN MREC"/>
    <property type="match status" value="1"/>
</dbReference>
<organism evidence="9">
    <name type="scientific">Candidatus Tisiphia endosymbiont of Sergentomyia squamirostris</name>
    <dbReference type="NCBI Taxonomy" id="3113639"/>
    <lineage>
        <taxon>Bacteria</taxon>
        <taxon>Pseudomonadati</taxon>
        <taxon>Pseudomonadota</taxon>
        <taxon>Alphaproteobacteria</taxon>
        <taxon>Rickettsiales</taxon>
        <taxon>Rickettsiaceae</taxon>
        <taxon>Rickettsieae</taxon>
        <taxon>Candidatus Tisiphia</taxon>
    </lineage>
</organism>
<dbReference type="NCBIfam" id="TIGR00219">
    <property type="entry name" value="mreC"/>
    <property type="match status" value="1"/>
</dbReference>
<gene>
    <name evidence="9" type="primary">mreC</name>
    <name evidence="9" type="ORF">DMENIID0002_13020</name>
</gene>
<evidence type="ECO:0000256" key="1">
    <source>
        <dbReference type="ARBA" id="ARBA00009369"/>
    </source>
</evidence>
<dbReference type="PIRSF" id="PIRSF038471">
    <property type="entry name" value="MreC"/>
    <property type="match status" value="1"/>
</dbReference>
<dbReference type="InterPro" id="IPR007221">
    <property type="entry name" value="MreC"/>
</dbReference>
<evidence type="ECO:0000256" key="4">
    <source>
        <dbReference type="ARBA" id="ARBA00032089"/>
    </source>
</evidence>
<comment type="function">
    <text evidence="5">Involved in formation and maintenance of cell shape.</text>
</comment>
<dbReference type="InterPro" id="IPR042177">
    <property type="entry name" value="Cell/Rod_1"/>
</dbReference>
<dbReference type="PANTHER" id="PTHR34138">
    <property type="entry name" value="CELL SHAPE-DETERMINING PROTEIN MREC"/>
    <property type="match status" value="1"/>
</dbReference>
<evidence type="ECO:0000259" key="8">
    <source>
        <dbReference type="Pfam" id="PF04085"/>
    </source>
</evidence>
<dbReference type="GO" id="GO:0005886">
    <property type="term" value="C:plasma membrane"/>
    <property type="evidence" value="ECO:0007669"/>
    <property type="project" value="TreeGrafter"/>
</dbReference>
<feature type="transmembrane region" description="Helical" evidence="7">
    <location>
        <begin position="20"/>
        <end position="42"/>
    </location>
</feature>
<keyword evidence="6" id="KW-0175">Coiled coil</keyword>
<dbReference type="InterPro" id="IPR055342">
    <property type="entry name" value="MreC_beta-barrel_core"/>
</dbReference>
<keyword evidence="7" id="KW-0472">Membrane</keyword>
<dbReference type="AlphaFoldDB" id="A0AAT9GAC6"/>
<name>A0AAT9GAC6_9RICK</name>
<feature type="coiled-coil region" evidence="6">
    <location>
        <begin position="84"/>
        <end position="121"/>
    </location>
</feature>
<dbReference type="Gene3D" id="2.40.10.350">
    <property type="entry name" value="Rod shape-determining protein MreC, domain 2"/>
    <property type="match status" value="1"/>
</dbReference>
<evidence type="ECO:0000256" key="6">
    <source>
        <dbReference type="SAM" id="Coils"/>
    </source>
</evidence>
<keyword evidence="7" id="KW-0812">Transmembrane</keyword>
<accession>A0AAT9GAC6</accession>
<dbReference type="InterPro" id="IPR042175">
    <property type="entry name" value="Cell/Rod_MreC_2"/>
</dbReference>
<evidence type="ECO:0000256" key="5">
    <source>
        <dbReference type="PIRNR" id="PIRNR038471"/>
    </source>
</evidence>
<keyword evidence="7" id="KW-1133">Transmembrane helix</keyword>
<evidence type="ECO:0000313" key="9">
    <source>
        <dbReference type="EMBL" id="BFD46656.1"/>
    </source>
</evidence>
<comment type="similarity">
    <text evidence="1 5">Belongs to the MreC family.</text>
</comment>
<dbReference type="Pfam" id="PF04085">
    <property type="entry name" value="MreC"/>
    <property type="match status" value="1"/>
</dbReference>
<protein>
    <recommendedName>
        <fullName evidence="2 5">Cell shape-determining protein MreC</fullName>
    </recommendedName>
    <alternativeName>
        <fullName evidence="4 5">Cell shape protein MreC</fullName>
    </alternativeName>
</protein>
<keyword evidence="3 5" id="KW-0133">Cell shape</keyword>
<dbReference type="EMBL" id="AP029170">
    <property type="protein sequence ID" value="BFD46656.1"/>
    <property type="molecule type" value="Genomic_DNA"/>
</dbReference>
<feature type="domain" description="Rod shape-determining protein MreC beta-barrel core" evidence="8">
    <location>
        <begin position="139"/>
        <end position="275"/>
    </location>
</feature>
<dbReference type="Gene3D" id="2.40.10.340">
    <property type="entry name" value="Rod shape-determining protein MreC, domain 1"/>
    <property type="match status" value="1"/>
</dbReference>